<proteinExistence type="predicted"/>
<dbReference type="SMART" id="SM00490">
    <property type="entry name" value="HELICc"/>
    <property type="match status" value="1"/>
</dbReference>
<dbReference type="Gene3D" id="3.40.50.300">
    <property type="entry name" value="P-loop containing nucleotide triphosphate hydrolases"/>
    <property type="match status" value="1"/>
</dbReference>
<keyword evidence="1 4" id="KW-0378">Hydrolase</keyword>
<dbReference type="InterPro" id="IPR049730">
    <property type="entry name" value="SNF2/RAD54-like_C"/>
</dbReference>
<dbReference type="Pfam" id="PF00176">
    <property type="entry name" value="SNF2-rel_dom"/>
    <property type="match status" value="1"/>
</dbReference>
<dbReference type="Pfam" id="PF12419">
    <property type="entry name" value="DUF3670"/>
    <property type="match status" value="1"/>
</dbReference>
<dbReference type="InterPro" id="IPR014001">
    <property type="entry name" value="Helicase_ATP-bd"/>
</dbReference>
<dbReference type="RefSeq" id="WP_134212947.1">
    <property type="nucleotide sequence ID" value="NZ_QFFZ01000008.1"/>
</dbReference>
<evidence type="ECO:0000259" key="2">
    <source>
        <dbReference type="PROSITE" id="PS51192"/>
    </source>
</evidence>
<evidence type="ECO:0000259" key="3">
    <source>
        <dbReference type="PROSITE" id="PS51194"/>
    </source>
</evidence>
<reference evidence="4 5" key="1">
    <citation type="journal article" date="2018" name="Environ. Microbiol.">
        <title>Novel energy conservation strategies and behaviour of Pelotomaculum schinkii driving syntrophic propionate catabolism.</title>
        <authorList>
            <person name="Hidalgo-Ahumada C.A.P."/>
            <person name="Nobu M.K."/>
            <person name="Narihiro T."/>
            <person name="Tamaki H."/>
            <person name="Liu W.T."/>
            <person name="Kamagata Y."/>
            <person name="Stams A.J.M."/>
            <person name="Imachi H."/>
            <person name="Sousa D.Z."/>
        </authorList>
    </citation>
    <scope>NUCLEOTIDE SEQUENCE [LARGE SCALE GENOMIC DNA]</scope>
    <source>
        <strain evidence="4 5">MGP</strain>
    </source>
</reference>
<dbReference type="InterPro" id="IPR038718">
    <property type="entry name" value="SNF2-like_sf"/>
</dbReference>
<organism evidence="4 5">
    <name type="scientific">Pelotomaculum propionicicum</name>
    <dbReference type="NCBI Taxonomy" id="258475"/>
    <lineage>
        <taxon>Bacteria</taxon>
        <taxon>Bacillati</taxon>
        <taxon>Bacillota</taxon>
        <taxon>Clostridia</taxon>
        <taxon>Eubacteriales</taxon>
        <taxon>Desulfotomaculaceae</taxon>
        <taxon>Pelotomaculum</taxon>
    </lineage>
</organism>
<feature type="domain" description="Helicase C-terminal" evidence="3">
    <location>
        <begin position="773"/>
        <end position="931"/>
    </location>
</feature>
<dbReference type="OrthoDB" id="9814088at2"/>
<dbReference type="InterPro" id="IPR000330">
    <property type="entry name" value="SNF2_N"/>
</dbReference>
<dbReference type="Gene3D" id="3.40.50.10810">
    <property type="entry name" value="Tandem AAA-ATPase domain"/>
    <property type="match status" value="1"/>
</dbReference>
<comment type="caution">
    <text evidence="4">The sequence shown here is derived from an EMBL/GenBank/DDBJ whole genome shotgun (WGS) entry which is preliminary data.</text>
</comment>
<feature type="domain" description="Helicase ATP-binding" evidence="2">
    <location>
        <begin position="485"/>
        <end position="648"/>
    </location>
</feature>
<dbReference type="CDD" id="cd18793">
    <property type="entry name" value="SF2_C_SNF"/>
    <property type="match status" value="1"/>
</dbReference>
<evidence type="ECO:0000256" key="1">
    <source>
        <dbReference type="ARBA" id="ARBA00022801"/>
    </source>
</evidence>
<dbReference type="InterPro" id="IPR022138">
    <property type="entry name" value="DUF3670"/>
</dbReference>
<dbReference type="CDD" id="cd18012">
    <property type="entry name" value="DEXQc_arch_SWI2_SNF2"/>
    <property type="match status" value="1"/>
</dbReference>
<dbReference type="SUPFAM" id="SSF52540">
    <property type="entry name" value="P-loop containing nucleoside triphosphate hydrolases"/>
    <property type="match status" value="2"/>
</dbReference>
<dbReference type="PANTHER" id="PTHR10799">
    <property type="entry name" value="SNF2/RAD54 HELICASE FAMILY"/>
    <property type="match status" value="1"/>
</dbReference>
<dbReference type="AlphaFoldDB" id="A0A4Y7RV88"/>
<dbReference type="InterPro" id="IPR001650">
    <property type="entry name" value="Helicase_C-like"/>
</dbReference>
<dbReference type="Proteomes" id="UP000297597">
    <property type="component" value="Unassembled WGS sequence"/>
</dbReference>
<sequence>MADNSIYVFSEWVSGKGFVLWDGGGGTNSGDLKYLLFAWHKPSYYGTFIDTVSHRGRQAVFLSPLTSLDFFTTQTWSGETDWRWSEEIATLRETAPHLKTALACGKWKPDFYKWREGRRGWVVEWGGDPEFNDIPAKAPFIYEWADLIINELIEQYPEIGQTWDKILSSYPALTPVRTDAQPLTCDEETWLEAAGWKQDHTPFRVCLELAEPEGDSPAWRLNIILQDKHDRNIVAAWEPGEPDRSVEMPPDWRHHSGRIEREIKRWTSVLPWLEDTGGEQPEGTAGLRLDLSEEEAWEFLNTGAIQLAQAGHTVFLPGWWEEVKKLVPALKIRTRSSVGSWKESRLGLSQIIQFDWNLAVGGLELSEEEFRKIVEKKRRLIRVRGKWIQLDPSFLKKIQQFIRKKDGVSLGEILHLSLLDQDAPLSAKQEAGAADALRIEVELGGQLAQMVEQLHNLSRIPVLEAAASFRGTLRKYQQAGTSWLLFLRRFGLGGCLADDMGLGKTIQWIAYLLKVKESENSALPSLLVCPTSVLGNWQKELARFAPELKVRLHYGPQRAKGSDFLPSVEGVDLVVTSYNLAHIDEEELSMVEWDCVCLDEAQNIKNTYTKQAAAVRRFKSGHRVAMTGTPMENRLTELWSLFDFINPGYLGSSGEFSRKFVNVIEKKGDAADIGRVQKLIRPFLLRRVKSDPAIELDLPEKQEHKEYVPLTVEQASLYESVLHDLFEKLENSEGMARRGLILSTLSRLKQVCGHPALLLKDSRPDNISGRSKKVERLLEMIAELRQQGDRCLIFTQFIRMGQLLQEVLMKELGEQSYFLHGGTPKKVRDEMIDRFQDLNAVDNCNIFILSLKAGGLGLNLTAANHVFHYDRWWNPAVENQATDRSHRIGQTRHVMVHKFISLGTMEERIDEVLERKSGLSEQIVGGSEAWITEISTGELRELFALRKEWVGL</sequence>
<dbReference type="EMBL" id="QFFZ01000008">
    <property type="protein sequence ID" value="TEB12177.1"/>
    <property type="molecule type" value="Genomic_DNA"/>
</dbReference>
<name>A0A4Y7RV88_9FIRM</name>
<dbReference type="FunFam" id="3.40.50.300:FF:000533">
    <property type="entry name" value="Helicase, Snf2 family"/>
    <property type="match status" value="1"/>
</dbReference>
<dbReference type="PROSITE" id="PS51194">
    <property type="entry name" value="HELICASE_CTER"/>
    <property type="match status" value="1"/>
</dbReference>
<evidence type="ECO:0000313" key="5">
    <source>
        <dbReference type="Proteomes" id="UP000297597"/>
    </source>
</evidence>
<protein>
    <submittedName>
        <fullName evidence="4">RNA polymerase-associated protein RapA</fullName>
        <ecNumber evidence="4">3.6.4.-</ecNumber>
    </submittedName>
</protein>
<dbReference type="SMART" id="SM00487">
    <property type="entry name" value="DEXDc"/>
    <property type="match status" value="1"/>
</dbReference>
<gene>
    <name evidence="4" type="primary">rapA_1</name>
    <name evidence="4" type="ORF">Pmgp_01067</name>
</gene>
<accession>A0A4Y7RV88</accession>
<keyword evidence="5" id="KW-1185">Reference proteome</keyword>
<dbReference type="GO" id="GO:0016787">
    <property type="term" value="F:hydrolase activity"/>
    <property type="evidence" value="ECO:0007669"/>
    <property type="project" value="UniProtKB-KW"/>
</dbReference>
<evidence type="ECO:0000313" key="4">
    <source>
        <dbReference type="EMBL" id="TEB12177.1"/>
    </source>
</evidence>
<dbReference type="Pfam" id="PF00271">
    <property type="entry name" value="Helicase_C"/>
    <property type="match status" value="1"/>
</dbReference>
<dbReference type="InterPro" id="IPR027417">
    <property type="entry name" value="P-loop_NTPase"/>
</dbReference>
<dbReference type="EC" id="3.6.4.-" evidence="4"/>
<dbReference type="GO" id="GO:0005524">
    <property type="term" value="F:ATP binding"/>
    <property type="evidence" value="ECO:0007669"/>
    <property type="project" value="InterPro"/>
</dbReference>
<dbReference type="PROSITE" id="PS51192">
    <property type="entry name" value="HELICASE_ATP_BIND_1"/>
    <property type="match status" value="1"/>
</dbReference>